<dbReference type="EMBL" id="JAINUG010000023">
    <property type="protein sequence ID" value="KAJ8411311.1"/>
    <property type="molecule type" value="Genomic_DNA"/>
</dbReference>
<reference evidence="2" key="1">
    <citation type="journal article" date="2023" name="Science">
        <title>Genome structures resolve the early diversification of teleost fishes.</title>
        <authorList>
            <person name="Parey E."/>
            <person name="Louis A."/>
            <person name="Montfort J."/>
            <person name="Bouchez O."/>
            <person name="Roques C."/>
            <person name="Iampietro C."/>
            <person name="Lluch J."/>
            <person name="Castinel A."/>
            <person name="Donnadieu C."/>
            <person name="Desvignes T."/>
            <person name="Floi Bucao C."/>
            <person name="Jouanno E."/>
            <person name="Wen M."/>
            <person name="Mejri S."/>
            <person name="Dirks R."/>
            <person name="Jansen H."/>
            <person name="Henkel C."/>
            <person name="Chen W.J."/>
            <person name="Zahm M."/>
            <person name="Cabau C."/>
            <person name="Klopp C."/>
            <person name="Thompson A.W."/>
            <person name="Robinson-Rechavi M."/>
            <person name="Braasch I."/>
            <person name="Lecointre G."/>
            <person name="Bobe J."/>
            <person name="Postlethwait J.H."/>
            <person name="Berthelot C."/>
            <person name="Roest Crollius H."/>
            <person name="Guiguen Y."/>
        </authorList>
    </citation>
    <scope>NUCLEOTIDE SEQUENCE</scope>
    <source>
        <strain evidence="2">NC1722</strain>
    </source>
</reference>
<dbReference type="AlphaFoldDB" id="A0AAD7WVP5"/>
<evidence type="ECO:0000313" key="2">
    <source>
        <dbReference type="EMBL" id="KAJ8411311.1"/>
    </source>
</evidence>
<evidence type="ECO:0000313" key="3">
    <source>
        <dbReference type="Proteomes" id="UP001221898"/>
    </source>
</evidence>
<keyword evidence="3" id="KW-1185">Reference proteome</keyword>
<gene>
    <name evidence="2" type="ORF">AAFF_G00173170</name>
</gene>
<evidence type="ECO:0000256" key="1">
    <source>
        <dbReference type="SAM" id="MobiDB-lite"/>
    </source>
</evidence>
<protein>
    <submittedName>
        <fullName evidence="2">Uncharacterized protein</fullName>
    </submittedName>
</protein>
<comment type="caution">
    <text evidence="2">The sequence shown here is derived from an EMBL/GenBank/DDBJ whole genome shotgun (WGS) entry which is preliminary data.</text>
</comment>
<name>A0AAD7WVP5_9TELE</name>
<sequence length="93" mass="10583">MKSSRVRGVENEAWRYKTDPFGLRRRCAPRGSSSVDGRTDTDGWLQIMKRGLSRAKVRVSGDPSRDRNPSIPRHSQRQSPASWMDNYYGGLSV</sequence>
<accession>A0AAD7WVP5</accession>
<organism evidence="2 3">
    <name type="scientific">Aldrovandia affinis</name>
    <dbReference type="NCBI Taxonomy" id="143900"/>
    <lineage>
        <taxon>Eukaryota</taxon>
        <taxon>Metazoa</taxon>
        <taxon>Chordata</taxon>
        <taxon>Craniata</taxon>
        <taxon>Vertebrata</taxon>
        <taxon>Euteleostomi</taxon>
        <taxon>Actinopterygii</taxon>
        <taxon>Neopterygii</taxon>
        <taxon>Teleostei</taxon>
        <taxon>Notacanthiformes</taxon>
        <taxon>Halosauridae</taxon>
        <taxon>Aldrovandia</taxon>
    </lineage>
</organism>
<dbReference type="Proteomes" id="UP001221898">
    <property type="component" value="Unassembled WGS sequence"/>
</dbReference>
<proteinExistence type="predicted"/>
<feature type="region of interest" description="Disordered" evidence="1">
    <location>
        <begin position="52"/>
        <end position="93"/>
    </location>
</feature>